<comment type="caution">
    <text evidence="3">The sequence shown here is derived from an EMBL/GenBank/DDBJ whole genome shotgun (WGS) entry which is preliminary data.</text>
</comment>
<dbReference type="Proteomes" id="UP001596287">
    <property type="component" value="Unassembled WGS sequence"/>
</dbReference>
<name>A0ABW1PS67_9FLAO</name>
<protein>
    <recommendedName>
        <fullName evidence="5">Translation elongation factor EFTu/EF1A C-terminal domain-containing protein</fullName>
    </recommendedName>
</protein>
<organism evidence="3 4">
    <name type="scientific">Flavobacterium qiangtangense</name>
    <dbReference type="NCBI Taxonomy" id="1442595"/>
    <lineage>
        <taxon>Bacteria</taxon>
        <taxon>Pseudomonadati</taxon>
        <taxon>Bacteroidota</taxon>
        <taxon>Flavobacteriia</taxon>
        <taxon>Flavobacteriales</taxon>
        <taxon>Flavobacteriaceae</taxon>
        <taxon>Flavobacterium</taxon>
    </lineage>
</organism>
<sequence length="102" mass="11623">MERKPHFIALLTFASAEESNKTTPVSSGYRATIHFSFEQNHFTGIQNFMDTDLVFPGDVVNAEITLLNIENFKEKLYQGLDFDFYENENLIGHGVVVKVTHP</sequence>
<dbReference type="SUPFAM" id="SSF50465">
    <property type="entry name" value="EF-Tu/eEF-1alpha/eIF2-gamma C-terminal domain"/>
    <property type="match status" value="1"/>
</dbReference>
<dbReference type="RefSeq" id="WP_379793423.1">
    <property type="nucleotide sequence ID" value="NZ_JBHSQB010000021.1"/>
</dbReference>
<evidence type="ECO:0000313" key="4">
    <source>
        <dbReference type="Proteomes" id="UP001596287"/>
    </source>
</evidence>
<evidence type="ECO:0000256" key="2">
    <source>
        <dbReference type="ARBA" id="ARBA00023134"/>
    </source>
</evidence>
<keyword evidence="1" id="KW-0547">Nucleotide-binding</keyword>
<dbReference type="EMBL" id="JBHSQB010000021">
    <property type="protein sequence ID" value="MFC6098409.1"/>
    <property type="molecule type" value="Genomic_DNA"/>
</dbReference>
<keyword evidence="4" id="KW-1185">Reference proteome</keyword>
<evidence type="ECO:0008006" key="5">
    <source>
        <dbReference type="Google" id="ProtNLM"/>
    </source>
</evidence>
<gene>
    <name evidence="3" type="ORF">ACFPVY_17305</name>
</gene>
<accession>A0ABW1PS67</accession>
<proteinExistence type="predicted"/>
<evidence type="ECO:0000313" key="3">
    <source>
        <dbReference type="EMBL" id="MFC6098409.1"/>
    </source>
</evidence>
<keyword evidence="2" id="KW-0342">GTP-binding</keyword>
<evidence type="ECO:0000256" key="1">
    <source>
        <dbReference type="ARBA" id="ARBA00022741"/>
    </source>
</evidence>
<reference evidence="4" key="1">
    <citation type="journal article" date="2019" name="Int. J. Syst. Evol. Microbiol.">
        <title>The Global Catalogue of Microorganisms (GCM) 10K type strain sequencing project: providing services to taxonomists for standard genome sequencing and annotation.</title>
        <authorList>
            <consortium name="The Broad Institute Genomics Platform"/>
            <consortium name="The Broad Institute Genome Sequencing Center for Infectious Disease"/>
            <person name="Wu L."/>
            <person name="Ma J."/>
        </authorList>
    </citation>
    <scope>NUCLEOTIDE SEQUENCE [LARGE SCALE GENOMIC DNA]</scope>
    <source>
        <strain evidence="4">CCUG 49679</strain>
    </source>
</reference>
<dbReference type="InterPro" id="IPR009001">
    <property type="entry name" value="Transl_elong_EF1A/Init_IF2_C"/>
</dbReference>
<dbReference type="Gene3D" id="2.40.30.10">
    <property type="entry name" value="Translation factors"/>
    <property type="match status" value="1"/>
</dbReference>